<evidence type="ECO:0000313" key="3">
    <source>
        <dbReference type="Proteomes" id="UP000479190"/>
    </source>
</evidence>
<name>A0A6H5J185_9HYME</name>
<accession>A0A6H5J185</accession>
<feature type="compositionally biased region" description="Polar residues" evidence="1">
    <location>
        <begin position="149"/>
        <end position="161"/>
    </location>
</feature>
<dbReference type="AlphaFoldDB" id="A0A6H5J185"/>
<proteinExistence type="predicted"/>
<dbReference type="Proteomes" id="UP000479190">
    <property type="component" value="Unassembled WGS sequence"/>
</dbReference>
<organism evidence="2 3">
    <name type="scientific">Trichogramma brassicae</name>
    <dbReference type="NCBI Taxonomy" id="86971"/>
    <lineage>
        <taxon>Eukaryota</taxon>
        <taxon>Metazoa</taxon>
        <taxon>Ecdysozoa</taxon>
        <taxon>Arthropoda</taxon>
        <taxon>Hexapoda</taxon>
        <taxon>Insecta</taxon>
        <taxon>Pterygota</taxon>
        <taxon>Neoptera</taxon>
        <taxon>Endopterygota</taxon>
        <taxon>Hymenoptera</taxon>
        <taxon>Apocrita</taxon>
        <taxon>Proctotrupomorpha</taxon>
        <taxon>Chalcidoidea</taxon>
        <taxon>Trichogrammatidae</taxon>
        <taxon>Trichogramma</taxon>
    </lineage>
</organism>
<gene>
    <name evidence="2" type="ORF">TBRA_LOCUS14933</name>
</gene>
<feature type="non-terminal residue" evidence="2">
    <location>
        <position position="161"/>
    </location>
</feature>
<sequence>MRRLGVQGLIFFQLGEPPILYDAIVDCRIPFFRAVCCVVTHCWHLLLNARAGESDVHKSSRTRHVKASIIVASTRECVHWPKNIVDLCKKNLKRPYSNASHSHNKTIRSGACPVRHGRTEVRSIMARKGRRKRWARKRTPVARARSGHLGSSAQCPASLNR</sequence>
<dbReference type="EMBL" id="CADCXV010001309">
    <property type="protein sequence ID" value="CAB0043345.1"/>
    <property type="molecule type" value="Genomic_DNA"/>
</dbReference>
<feature type="compositionally biased region" description="Basic residues" evidence="1">
    <location>
        <begin position="127"/>
        <end position="140"/>
    </location>
</feature>
<reference evidence="2 3" key="1">
    <citation type="submission" date="2020-02" db="EMBL/GenBank/DDBJ databases">
        <authorList>
            <person name="Ferguson B K."/>
        </authorList>
    </citation>
    <scope>NUCLEOTIDE SEQUENCE [LARGE SCALE GENOMIC DNA]</scope>
</reference>
<protein>
    <submittedName>
        <fullName evidence="2">Uncharacterized protein</fullName>
    </submittedName>
</protein>
<evidence type="ECO:0000313" key="2">
    <source>
        <dbReference type="EMBL" id="CAB0043345.1"/>
    </source>
</evidence>
<feature type="region of interest" description="Disordered" evidence="1">
    <location>
        <begin position="127"/>
        <end position="161"/>
    </location>
</feature>
<keyword evidence="3" id="KW-1185">Reference proteome</keyword>
<evidence type="ECO:0000256" key="1">
    <source>
        <dbReference type="SAM" id="MobiDB-lite"/>
    </source>
</evidence>